<feature type="region of interest" description="Disordered" evidence="1">
    <location>
        <begin position="1"/>
        <end position="36"/>
    </location>
</feature>
<organism evidence="2 3">
    <name type="scientific">Trichostrongylus colubriformis</name>
    <name type="common">Black scour worm</name>
    <dbReference type="NCBI Taxonomy" id="6319"/>
    <lineage>
        <taxon>Eukaryota</taxon>
        <taxon>Metazoa</taxon>
        <taxon>Ecdysozoa</taxon>
        <taxon>Nematoda</taxon>
        <taxon>Chromadorea</taxon>
        <taxon>Rhabditida</taxon>
        <taxon>Rhabditina</taxon>
        <taxon>Rhabditomorpha</taxon>
        <taxon>Strongyloidea</taxon>
        <taxon>Trichostrongylidae</taxon>
        <taxon>Trichostrongylus</taxon>
    </lineage>
</organism>
<name>A0AAN8FY04_TRICO</name>
<evidence type="ECO:0000313" key="2">
    <source>
        <dbReference type="EMBL" id="KAK5983442.1"/>
    </source>
</evidence>
<dbReference type="Proteomes" id="UP001331761">
    <property type="component" value="Unassembled WGS sequence"/>
</dbReference>
<dbReference type="EMBL" id="WIXE01003977">
    <property type="protein sequence ID" value="KAK5983442.1"/>
    <property type="molecule type" value="Genomic_DNA"/>
</dbReference>
<protein>
    <submittedName>
        <fullName evidence="2">Uncharacterized protein</fullName>
    </submittedName>
</protein>
<reference evidence="2 3" key="1">
    <citation type="submission" date="2019-10" db="EMBL/GenBank/DDBJ databases">
        <title>Assembly and Annotation for the nematode Trichostrongylus colubriformis.</title>
        <authorList>
            <person name="Martin J."/>
        </authorList>
    </citation>
    <scope>NUCLEOTIDE SEQUENCE [LARGE SCALE GENOMIC DNA]</scope>
    <source>
        <strain evidence="2">G859</strain>
        <tissue evidence="2">Whole worm</tissue>
    </source>
</reference>
<keyword evidence="3" id="KW-1185">Reference proteome</keyword>
<accession>A0AAN8FY04</accession>
<proteinExistence type="predicted"/>
<sequence>MTSFFKKLGRNRSKSPQKTPASPYMSRYAYGPPPHEDLYEQGRRSNPYEMNEYVSFFPNLFTGFPVTS</sequence>
<comment type="caution">
    <text evidence="2">The sequence shown here is derived from an EMBL/GenBank/DDBJ whole genome shotgun (WGS) entry which is preliminary data.</text>
</comment>
<gene>
    <name evidence="2" type="ORF">GCK32_021539</name>
</gene>
<evidence type="ECO:0000313" key="3">
    <source>
        <dbReference type="Proteomes" id="UP001331761"/>
    </source>
</evidence>
<dbReference type="AlphaFoldDB" id="A0AAN8FY04"/>
<evidence type="ECO:0000256" key="1">
    <source>
        <dbReference type="SAM" id="MobiDB-lite"/>
    </source>
</evidence>